<dbReference type="InterPro" id="IPR050091">
    <property type="entry name" value="PKS_NRPS_Biosynth_Enz"/>
</dbReference>
<dbReference type="SUPFAM" id="SSF56214">
    <property type="entry name" value="4'-phosphopantetheinyl transferase"/>
    <property type="match status" value="2"/>
</dbReference>
<sequence>MGQQQPVAIVGMAVTLPGAADLETYWRNLVDGREALSEVPAGRWDSEAFYDPAGGRPDAVYCRRGGFVDGLDEITAFDPTAFGIMPGSVAATEPDQLIALRTAAAALADTVSGLPADRARVGVVLGRGGYLTSGLARLDQRLRTSAQLVRTLRELLPELGEDRLALVRDAFQDALGGPESPESVIGLVPNFAASRVANRLDLRGPAYTVDAACASSLVALDQAVAELAAGRCDVMLAGGVHHCHDITLWSVFAQLRALSPSGRIRPFHKDADGVLMGEGTGVVVLKRLEDAQRDGDRVYAVVRGVGVAGDGRAQSLVNPDPGGQARAVRLAWEAAGLDPAAPGSLGLLEAHGTGTPNGDRAEMATLAEVFGRGTAPDAVIGSVKSMIGHTMPAAGVASLVKAALAIHRGVLLPTLHCEDPHPALLETRFRPVASARPWEGEVRRAAVNAFGFGGINAHVVLEQGPDAVTETVTGPVQKGASRPPRVSGAQVTEPVQLLRLAAPDTAALAALLEADDAELRRGAGEVTGAGHARVAVVDPTPRNLALARKAAQRGREWGGRSDVWCSPRPLLGPGGGRTAFLFPGLEAEFSPRIDDVARHFGLPPVEFADARVGDVGEHGAAVFGVGRLLAEALGRIGLAPDAVAGHSVGEWTAMAVSGMYAPAQVDAFLRDFDPSSLRVPGLAFAAFGAPAAQVEAVLDDFPGVALSHDNAPRQSVACGPHAQVEALAARLREDGVLGQVLPFESGFHTPMLAPYLAPIETAARTFALHPPAVPVWSGTTAAPFPADERGVRELFVRHLLEPVRFRMLTEEMYAAGFRAFVQLGSGQLPALVGDTLSGRPHLAVTANAPRSTGLAQLVRVAAGVWAYGGEPEFGALGGVVSGAGVRRAEVAGPAGEFGSAPESDPAPRSELAAQSEPASEPDRVSAPASRTVPLDLGAGLVSLDTATRERLRVVLRGAGPGAVGEPTRTAAQLPESLAGSALAADLQALLDASAETANEVLAAAARAGGATRAGATAASAVAFSGAPRTVPSRPGAEALSRLSTTTDNPRPAHQPRQPHTPHPTPTTPNAATPAGSPTTAPRTPVTPTPTTQTPFTISLTTLPYLTDHCFFRQRPDWPDIGDRWPVVPATTLVHLMAQALPQPHAPLVAVRDARFLEWAVAEPAQDVVIETVTEAPGRYAVSFGRHARAVLETGTHAQPPAPWAPPTGERRPTTSAQEMYDERWMFHGPLFRGVTHITALGDRHVRGVLTAPPAPGALLDNVGQLLGYWLMATHTDRTVVFPVGIKEARFFGPHPEPGTRLDCHIRITALTETVLEADVQLTRGHQVWAEIRGWQDRRFDSPPETDQVKRFPERSTLSTEQAGGWQLVFECWPDPASRELMMRNQLTGDERTAYLQHPPRGKRQWLLGRIAAKDAVRRLLWAGGEGPVFPGEVRIANEPSGRPYAYGVHGRQLPRMDVSLAHCREAAVALVRERGPVGIDIEEITERPAATVDAVLGAGERALYEALGADPEALARIWAAKEAAAKAEGTGIQGRPRDFTVTAEGPETPGGTDALTVRTPSGATHRVRLTTAANPPGLPARRYVVAWTEPPTRTTAPTEATPAPDAFPAPEATPAPAASPAPEEPTS</sequence>
<dbReference type="InterPro" id="IPR016035">
    <property type="entry name" value="Acyl_Trfase/lysoPLipase"/>
</dbReference>
<dbReference type="Pfam" id="PF00109">
    <property type="entry name" value="ketoacyl-synt"/>
    <property type="match status" value="1"/>
</dbReference>
<dbReference type="CDD" id="cd00833">
    <property type="entry name" value="PKS"/>
    <property type="match status" value="1"/>
</dbReference>
<dbReference type="InterPro" id="IPR016036">
    <property type="entry name" value="Malonyl_transacylase_ACP-bd"/>
</dbReference>
<evidence type="ECO:0000256" key="1">
    <source>
        <dbReference type="ARBA" id="ARBA00004792"/>
    </source>
</evidence>
<dbReference type="InterPro" id="IPR008278">
    <property type="entry name" value="4-PPantetheinyl_Trfase_dom"/>
</dbReference>
<evidence type="ECO:0000313" key="9">
    <source>
        <dbReference type="Proteomes" id="UP000199155"/>
    </source>
</evidence>
<dbReference type="GO" id="GO:0000287">
    <property type="term" value="F:magnesium ion binding"/>
    <property type="evidence" value="ECO:0007669"/>
    <property type="project" value="InterPro"/>
</dbReference>
<dbReference type="Proteomes" id="UP000199155">
    <property type="component" value="Unassembled WGS sequence"/>
</dbReference>
<organism evidence="8 9">
    <name type="scientific">Streptomyces indicus</name>
    <dbReference type="NCBI Taxonomy" id="417292"/>
    <lineage>
        <taxon>Bacteria</taxon>
        <taxon>Bacillati</taxon>
        <taxon>Actinomycetota</taxon>
        <taxon>Actinomycetes</taxon>
        <taxon>Kitasatosporales</taxon>
        <taxon>Streptomycetaceae</taxon>
        <taxon>Streptomyces</taxon>
    </lineage>
</organism>
<dbReference type="InterPro" id="IPR020807">
    <property type="entry name" value="PKS_DH"/>
</dbReference>
<dbReference type="PANTHER" id="PTHR43775:SF37">
    <property type="entry name" value="SI:DKEY-61P9.11"/>
    <property type="match status" value="1"/>
</dbReference>
<dbReference type="GO" id="GO:0008897">
    <property type="term" value="F:holo-[acyl-carrier-protein] synthase activity"/>
    <property type="evidence" value="ECO:0007669"/>
    <property type="project" value="InterPro"/>
</dbReference>
<dbReference type="InterPro" id="IPR042104">
    <property type="entry name" value="PKS_dehydratase_sf"/>
</dbReference>
<feature type="compositionally biased region" description="Pro residues" evidence="6">
    <location>
        <begin position="1605"/>
        <end position="1627"/>
    </location>
</feature>
<dbReference type="PANTHER" id="PTHR43775">
    <property type="entry name" value="FATTY ACID SYNTHASE"/>
    <property type="match status" value="1"/>
</dbReference>
<dbReference type="GO" id="GO:0005737">
    <property type="term" value="C:cytoplasm"/>
    <property type="evidence" value="ECO:0007669"/>
    <property type="project" value="TreeGrafter"/>
</dbReference>
<feature type="region of interest" description="Disordered" evidence="6">
    <location>
        <begin position="1025"/>
        <end position="1094"/>
    </location>
</feature>
<gene>
    <name evidence="8" type="ORF">SAMN05421806_104218</name>
</gene>
<evidence type="ECO:0000256" key="3">
    <source>
        <dbReference type="ARBA" id="ARBA00022553"/>
    </source>
</evidence>
<proteinExistence type="predicted"/>
<dbReference type="SMART" id="SM00827">
    <property type="entry name" value="PKS_AT"/>
    <property type="match status" value="1"/>
</dbReference>
<evidence type="ECO:0000256" key="5">
    <source>
        <dbReference type="ARBA" id="ARBA00023315"/>
    </source>
</evidence>
<dbReference type="OrthoDB" id="9778690at2"/>
<feature type="domain" description="Ketosynthase family 3 (KS3)" evidence="7">
    <location>
        <begin position="4"/>
        <end position="463"/>
    </location>
</feature>
<feature type="region of interest" description="Disordered" evidence="6">
    <location>
        <begin position="1589"/>
        <end position="1627"/>
    </location>
</feature>
<dbReference type="GO" id="GO:0004312">
    <property type="term" value="F:fatty acid synthase activity"/>
    <property type="evidence" value="ECO:0007669"/>
    <property type="project" value="TreeGrafter"/>
</dbReference>
<feature type="compositionally biased region" description="Low complexity" evidence="6">
    <location>
        <begin position="1067"/>
        <end position="1094"/>
    </location>
</feature>
<dbReference type="InterPro" id="IPR029069">
    <property type="entry name" value="HotDog_dom_sf"/>
</dbReference>
<dbReference type="Pfam" id="PF00698">
    <property type="entry name" value="Acyl_transf_1"/>
    <property type="match status" value="1"/>
</dbReference>
<comment type="pathway">
    <text evidence="1">Antibiotic biosynthesis.</text>
</comment>
<dbReference type="InterPro" id="IPR020841">
    <property type="entry name" value="PKS_Beta-ketoAc_synthase_dom"/>
</dbReference>
<dbReference type="GO" id="GO:0005886">
    <property type="term" value="C:plasma membrane"/>
    <property type="evidence" value="ECO:0007669"/>
    <property type="project" value="TreeGrafter"/>
</dbReference>
<dbReference type="Gene3D" id="3.10.129.110">
    <property type="entry name" value="Polyketide synthase dehydratase"/>
    <property type="match status" value="1"/>
</dbReference>
<evidence type="ECO:0000259" key="7">
    <source>
        <dbReference type="PROSITE" id="PS52004"/>
    </source>
</evidence>
<feature type="region of interest" description="Disordered" evidence="6">
    <location>
        <begin position="893"/>
        <end position="931"/>
    </location>
</feature>
<dbReference type="Pfam" id="PF16197">
    <property type="entry name" value="KAsynt_C_assoc"/>
    <property type="match status" value="1"/>
</dbReference>
<dbReference type="SUPFAM" id="SSF55048">
    <property type="entry name" value="Probable ACP-binding domain of malonyl-CoA ACP transacylase"/>
    <property type="match status" value="1"/>
</dbReference>
<dbReference type="Gene3D" id="3.30.70.250">
    <property type="entry name" value="Malonyl-CoA ACP transacylase, ACP-binding"/>
    <property type="match status" value="1"/>
</dbReference>
<evidence type="ECO:0000256" key="2">
    <source>
        <dbReference type="ARBA" id="ARBA00022450"/>
    </source>
</evidence>
<dbReference type="RefSeq" id="WP_093609455.1">
    <property type="nucleotide sequence ID" value="NZ_FNFF01000004.1"/>
</dbReference>
<protein>
    <submittedName>
        <fullName evidence="8">Acyl transferase domain-containing protein</fullName>
    </submittedName>
</protein>
<feature type="region of interest" description="Disordered" evidence="6">
    <location>
        <begin position="1194"/>
        <end position="1213"/>
    </location>
</feature>
<dbReference type="GO" id="GO:0071770">
    <property type="term" value="P:DIM/DIP cell wall layer assembly"/>
    <property type="evidence" value="ECO:0007669"/>
    <property type="project" value="TreeGrafter"/>
</dbReference>
<dbReference type="InterPro" id="IPR014031">
    <property type="entry name" value="Ketoacyl_synth_C"/>
</dbReference>
<keyword evidence="5" id="KW-0012">Acyltransferase</keyword>
<evidence type="ECO:0000256" key="4">
    <source>
        <dbReference type="ARBA" id="ARBA00022679"/>
    </source>
</evidence>
<reference evidence="8 9" key="1">
    <citation type="submission" date="2016-10" db="EMBL/GenBank/DDBJ databases">
        <authorList>
            <person name="de Groot N.N."/>
        </authorList>
    </citation>
    <scope>NUCLEOTIDE SEQUENCE [LARGE SCALE GENOMIC DNA]</scope>
    <source>
        <strain evidence="8 9">CGMCC 4.5727</strain>
    </source>
</reference>
<feature type="region of interest" description="Disordered" evidence="6">
    <location>
        <begin position="1527"/>
        <end position="1554"/>
    </location>
</feature>
<dbReference type="SUPFAM" id="SSF52151">
    <property type="entry name" value="FabD/lysophospholipase-like"/>
    <property type="match status" value="1"/>
</dbReference>
<evidence type="ECO:0000313" key="8">
    <source>
        <dbReference type="EMBL" id="SDK05231.1"/>
    </source>
</evidence>
<dbReference type="Pfam" id="PF01648">
    <property type="entry name" value="ACPS"/>
    <property type="match status" value="1"/>
</dbReference>
<dbReference type="InterPro" id="IPR016039">
    <property type="entry name" value="Thiolase-like"/>
</dbReference>
<keyword evidence="2" id="KW-0596">Phosphopantetheine</keyword>
<evidence type="ECO:0000256" key="6">
    <source>
        <dbReference type="SAM" id="MobiDB-lite"/>
    </source>
</evidence>
<dbReference type="GO" id="GO:0006633">
    <property type="term" value="P:fatty acid biosynthetic process"/>
    <property type="evidence" value="ECO:0007669"/>
    <property type="project" value="InterPro"/>
</dbReference>
<dbReference type="InterPro" id="IPR018201">
    <property type="entry name" value="Ketoacyl_synth_AS"/>
</dbReference>
<dbReference type="InterPro" id="IPR014043">
    <property type="entry name" value="Acyl_transferase_dom"/>
</dbReference>
<dbReference type="PROSITE" id="PS52004">
    <property type="entry name" value="KS3_2"/>
    <property type="match status" value="1"/>
</dbReference>
<dbReference type="InterPro" id="IPR032821">
    <property type="entry name" value="PKS_assoc"/>
</dbReference>
<dbReference type="SUPFAM" id="SSF54637">
    <property type="entry name" value="Thioesterase/thiol ester dehydrase-isomerase"/>
    <property type="match status" value="1"/>
</dbReference>
<feature type="compositionally biased region" description="Low complexity" evidence="6">
    <location>
        <begin position="1589"/>
        <end position="1604"/>
    </location>
</feature>
<dbReference type="Gene3D" id="3.90.470.20">
    <property type="entry name" value="4'-phosphopantetheinyl transferase domain"/>
    <property type="match status" value="2"/>
</dbReference>
<dbReference type="Gene3D" id="3.40.47.10">
    <property type="match status" value="1"/>
</dbReference>
<dbReference type="SMART" id="SM00826">
    <property type="entry name" value="PKS_DH"/>
    <property type="match status" value="1"/>
</dbReference>
<dbReference type="SUPFAM" id="SSF53901">
    <property type="entry name" value="Thiolase-like"/>
    <property type="match status" value="1"/>
</dbReference>
<dbReference type="STRING" id="417292.SAMN05421806_104218"/>
<dbReference type="InterPro" id="IPR001227">
    <property type="entry name" value="Ac_transferase_dom_sf"/>
</dbReference>
<accession>A0A1G8YR25</accession>
<dbReference type="PROSITE" id="PS00606">
    <property type="entry name" value="KS3_1"/>
    <property type="match status" value="1"/>
</dbReference>
<dbReference type="InterPro" id="IPR014030">
    <property type="entry name" value="Ketoacyl_synth_N"/>
</dbReference>
<dbReference type="Pfam" id="PF02801">
    <property type="entry name" value="Ketoacyl-synt_C"/>
    <property type="match status" value="1"/>
</dbReference>
<dbReference type="GO" id="GO:0004315">
    <property type="term" value="F:3-oxoacyl-[acyl-carrier-protein] synthase activity"/>
    <property type="evidence" value="ECO:0007669"/>
    <property type="project" value="InterPro"/>
</dbReference>
<keyword evidence="9" id="KW-1185">Reference proteome</keyword>
<dbReference type="SMART" id="SM00825">
    <property type="entry name" value="PKS_KS"/>
    <property type="match status" value="1"/>
</dbReference>
<keyword evidence="4 8" id="KW-0808">Transferase</keyword>
<dbReference type="EMBL" id="FNFF01000004">
    <property type="protein sequence ID" value="SDK05231.1"/>
    <property type="molecule type" value="Genomic_DNA"/>
</dbReference>
<name>A0A1G8YR25_9ACTN</name>
<keyword evidence="3" id="KW-0597">Phosphoprotein</keyword>
<dbReference type="InterPro" id="IPR037143">
    <property type="entry name" value="4-PPantetheinyl_Trfase_dom_sf"/>
</dbReference>
<dbReference type="Gene3D" id="3.40.366.10">
    <property type="entry name" value="Malonyl-Coenzyme A Acyl Carrier Protein, domain 2"/>
    <property type="match status" value="1"/>
</dbReference>